<dbReference type="InterPro" id="IPR000668">
    <property type="entry name" value="Peptidase_C1A_C"/>
</dbReference>
<name>A0A314Y811_PRUYE</name>
<keyword evidence="5" id="KW-0788">Thiol protease</keyword>
<dbReference type="EMBL" id="PJQY01001354">
    <property type="protein sequence ID" value="PQQ03322.1"/>
    <property type="molecule type" value="Genomic_DNA"/>
</dbReference>
<dbReference type="SMART" id="SM00645">
    <property type="entry name" value="Pept_C1"/>
    <property type="match status" value="1"/>
</dbReference>
<comment type="similarity">
    <text evidence="1">Belongs to the peptidase C1 family.</text>
</comment>
<keyword evidence="7" id="KW-0325">Glycoprotein</keyword>
<dbReference type="Pfam" id="PF08246">
    <property type="entry name" value="Inhibitor_I29"/>
    <property type="match status" value="1"/>
</dbReference>
<evidence type="ECO:0000256" key="3">
    <source>
        <dbReference type="ARBA" id="ARBA00022729"/>
    </source>
</evidence>
<evidence type="ECO:0000259" key="9">
    <source>
        <dbReference type="SMART" id="SM00645"/>
    </source>
</evidence>
<dbReference type="PANTHER" id="PTHR12411">
    <property type="entry name" value="CYSTEINE PROTEASE FAMILY C1-RELATED"/>
    <property type="match status" value="1"/>
</dbReference>
<dbReference type="InterPro" id="IPR025660">
    <property type="entry name" value="Pept_his_AS"/>
</dbReference>
<dbReference type="InterPro" id="IPR038765">
    <property type="entry name" value="Papain-like_cys_pep_sf"/>
</dbReference>
<accession>A0A314Y811</accession>
<evidence type="ECO:0000256" key="7">
    <source>
        <dbReference type="ARBA" id="ARBA00023180"/>
    </source>
</evidence>
<reference evidence="11 12" key="1">
    <citation type="submission" date="2018-02" db="EMBL/GenBank/DDBJ databases">
        <title>Draft genome of wild Prunus yedoensis var. nudiflora.</title>
        <authorList>
            <person name="Baek S."/>
            <person name="Kim J.-H."/>
            <person name="Choi K."/>
            <person name="Kim G.-B."/>
            <person name="Cho A."/>
            <person name="Jang H."/>
            <person name="Shin C.-H."/>
            <person name="Yu H.-J."/>
            <person name="Mun J.-H."/>
        </authorList>
    </citation>
    <scope>NUCLEOTIDE SEQUENCE [LARGE SCALE GENOMIC DNA]</scope>
    <source>
        <strain evidence="12">cv. Jeju island</strain>
        <tissue evidence="11">Leaf</tissue>
    </source>
</reference>
<organism evidence="11 12">
    <name type="scientific">Prunus yedoensis var. nudiflora</name>
    <dbReference type="NCBI Taxonomy" id="2094558"/>
    <lineage>
        <taxon>Eukaryota</taxon>
        <taxon>Viridiplantae</taxon>
        <taxon>Streptophyta</taxon>
        <taxon>Embryophyta</taxon>
        <taxon>Tracheophyta</taxon>
        <taxon>Spermatophyta</taxon>
        <taxon>Magnoliopsida</taxon>
        <taxon>eudicotyledons</taxon>
        <taxon>Gunneridae</taxon>
        <taxon>Pentapetalae</taxon>
        <taxon>rosids</taxon>
        <taxon>fabids</taxon>
        <taxon>Rosales</taxon>
        <taxon>Rosaceae</taxon>
        <taxon>Amygdaloideae</taxon>
        <taxon>Amygdaleae</taxon>
        <taxon>Prunus</taxon>
    </lineage>
</organism>
<keyword evidence="4" id="KW-0378">Hydrolase</keyword>
<keyword evidence="3 8" id="KW-0732">Signal</keyword>
<dbReference type="Proteomes" id="UP000250321">
    <property type="component" value="Unassembled WGS sequence"/>
</dbReference>
<evidence type="ECO:0000313" key="11">
    <source>
        <dbReference type="EMBL" id="PQQ03322.1"/>
    </source>
</evidence>
<evidence type="ECO:0000256" key="8">
    <source>
        <dbReference type="SAM" id="SignalP"/>
    </source>
</evidence>
<dbReference type="InterPro" id="IPR039417">
    <property type="entry name" value="Peptidase_C1A_papain-like"/>
</dbReference>
<keyword evidence="12" id="KW-1185">Reference proteome</keyword>
<proteinExistence type="inferred from homology"/>
<dbReference type="InterPro" id="IPR000169">
    <property type="entry name" value="Pept_cys_AS"/>
</dbReference>
<dbReference type="PROSITE" id="PS00139">
    <property type="entry name" value="THIOL_PROTEASE_CYS"/>
    <property type="match status" value="1"/>
</dbReference>
<evidence type="ECO:0000256" key="6">
    <source>
        <dbReference type="ARBA" id="ARBA00023157"/>
    </source>
</evidence>
<dbReference type="CDD" id="cd02248">
    <property type="entry name" value="Peptidase_C1A"/>
    <property type="match status" value="1"/>
</dbReference>
<sequence length="343" mass="37606">MAFEKNLVVIAIFIVLGTLASQATSRTLSEASIAAKHDQWMTKYGREYADNAEKERRFAIFKNNVQFVEKFNAEGNKTYKLGLNEHSDLSDEEFLRQRTGYKRATEFTSSANISFRYKDLSPTDVPPSIDWTEKGAVTPIKDQGSCGCCWAFSAVAAVEGINQIKTGKLISLSEQQLLDCTSNADYGNHGCDGGSMIPSFQYNQQNGGIASEENYPYQAMEGTCEAKQPAVQITGYEQVPANSEEDLLKAVSMQPVSIAIVAYGVEFRHYQSGVFSPTDCGTKLDHAVTAVGYGTTEDGTKYWLLKNQWGENWGENGYMKILRDAGVPGGVCGLAQDASYPTA</sequence>
<keyword evidence="6" id="KW-1015">Disulfide bond</keyword>
<dbReference type="InterPro" id="IPR013128">
    <property type="entry name" value="Peptidase_C1A"/>
</dbReference>
<dbReference type="PROSITE" id="PS00639">
    <property type="entry name" value="THIOL_PROTEASE_HIS"/>
    <property type="match status" value="1"/>
</dbReference>
<dbReference type="OrthoDB" id="10253408at2759"/>
<evidence type="ECO:0000259" key="10">
    <source>
        <dbReference type="SMART" id="SM00848"/>
    </source>
</evidence>
<evidence type="ECO:0000256" key="4">
    <source>
        <dbReference type="ARBA" id="ARBA00022801"/>
    </source>
</evidence>
<evidence type="ECO:0000256" key="1">
    <source>
        <dbReference type="ARBA" id="ARBA00008455"/>
    </source>
</evidence>
<dbReference type="SMART" id="SM00848">
    <property type="entry name" value="Inhibitor_I29"/>
    <property type="match status" value="1"/>
</dbReference>
<feature type="domain" description="Cathepsin propeptide inhibitor" evidence="10">
    <location>
        <begin position="37"/>
        <end position="94"/>
    </location>
</feature>
<evidence type="ECO:0000256" key="2">
    <source>
        <dbReference type="ARBA" id="ARBA00022670"/>
    </source>
</evidence>
<feature type="domain" description="Peptidase C1A papain C-terminal" evidence="9">
    <location>
        <begin position="125"/>
        <end position="342"/>
    </location>
</feature>
<evidence type="ECO:0000256" key="5">
    <source>
        <dbReference type="ARBA" id="ARBA00022807"/>
    </source>
</evidence>
<dbReference type="FunFam" id="3.90.70.10:FF:000067">
    <property type="entry name" value="Senescence-specific cysteine protease"/>
    <property type="match status" value="1"/>
</dbReference>
<dbReference type="InterPro" id="IPR013201">
    <property type="entry name" value="Prot_inhib_I29"/>
</dbReference>
<keyword evidence="2" id="KW-0645">Protease</keyword>
<dbReference type="AlphaFoldDB" id="A0A314Y811"/>
<dbReference type="Gene3D" id="3.90.70.10">
    <property type="entry name" value="Cysteine proteinases"/>
    <property type="match status" value="1"/>
</dbReference>
<gene>
    <name evidence="11" type="ORF">Pyn_29291</name>
</gene>
<dbReference type="Pfam" id="PF00112">
    <property type="entry name" value="Peptidase_C1"/>
    <property type="match status" value="1"/>
</dbReference>
<feature type="signal peptide" evidence="8">
    <location>
        <begin position="1"/>
        <end position="25"/>
    </location>
</feature>
<dbReference type="STRING" id="2094558.A0A314Y811"/>
<feature type="chain" id="PRO_5018621548" evidence="8">
    <location>
        <begin position="26"/>
        <end position="343"/>
    </location>
</feature>
<evidence type="ECO:0000313" key="12">
    <source>
        <dbReference type="Proteomes" id="UP000250321"/>
    </source>
</evidence>
<dbReference type="GO" id="GO:0006508">
    <property type="term" value="P:proteolysis"/>
    <property type="evidence" value="ECO:0007669"/>
    <property type="project" value="UniProtKB-KW"/>
</dbReference>
<protein>
    <submittedName>
        <fullName evidence="11">Zingipain-2-like</fullName>
    </submittedName>
</protein>
<dbReference type="PRINTS" id="PR00705">
    <property type="entry name" value="PAPAIN"/>
</dbReference>
<dbReference type="SUPFAM" id="SSF54001">
    <property type="entry name" value="Cysteine proteinases"/>
    <property type="match status" value="1"/>
</dbReference>
<comment type="caution">
    <text evidence="11">The sequence shown here is derived from an EMBL/GenBank/DDBJ whole genome shotgun (WGS) entry which is preliminary data.</text>
</comment>
<dbReference type="GO" id="GO:0008234">
    <property type="term" value="F:cysteine-type peptidase activity"/>
    <property type="evidence" value="ECO:0007669"/>
    <property type="project" value="UniProtKB-KW"/>
</dbReference>